<dbReference type="Pfam" id="PF00534">
    <property type="entry name" value="Glycos_transf_1"/>
    <property type="match status" value="1"/>
</dbReference>
<dbReference type="SUPFAM" id="SSF53756">
    <property type="entry name" value="UDP-Glycosyltransferase/glycogen phosphorylase"/>
    <property type="match status" value="1"/>
</dbReference>
<sequence>MGNPVKKKICIVVKSLAGGGAERSAALLSIMLSNLGHEVHVVTVLNDINYKYAGTLLNLGKIKEQNSNWFGGIKRFLLFYNYLRSNNFDFVIDNRTRVRRIREFIISKILYQPSKTIYCMRSFNLVNYMPTNAWLAKFIYGSAFKVIGVSTAITEELRSKFHFTNAITIHNPVDISIEKVSTDLINGDYILFFGRLIDEVKNVSLLLKAYEKSQLHKEKVKLIIMGEGKDKVGFKKKVAAMSCSYFIQFLDFNPNPNSLIANAKFTVLTSHYEGFPRMILESLSLSTPCISVDCKSGPSDIIQHNKNGLLVENYNTDALAEAMNSLYFDKELYNNCKKYAKESVLKYNQENIAKQWQAILN</sequence>
<accession>A0A6L6UCF4</accession>
<dbReference type="EMBL" id="WOWS01000007">
    <property type="protein sequence ID" value="MUU79649.1"/>
    <property type="molecule type" value="Genomic_DNA"/>
</dbReference>
<evidence type="ECO:0000259" key="1">
    <source>
        <dbReference type="Pfam" id="PF00534"/>
    </source>
</evidence>
<name>A0A6L6UCF4_9FLAO</name>
<dbReference type="Gene3D" id="3.40.50.2000">
    <property type="entry name" value="Glycogen Phosphorylase B"/>
    <property type="match status" value="2"/>
</dbReference>
<dbReference type="PANTHER" id="PTHR12526:SF630">
    <property type="entry name" value="GLYCOSYLTRANSFERASE"/>
    <property type="match status" value="1"/>
</dbReference>
<feature type="domain" description="Glycosyl transferase family 1" evidence="1">
    <location>
        <begin position="188"/>
        <end position="342"/>
    </location>
</feature>
<evidence type="ECO:0000313" key="2">
    <source>
        <dbReference type="EMBL" id="MUU79649.1"/>
    </source>
</evidence>
<dbReference type="PANTHER" id="PTHR12526">
    <property type="entry name" value="GLYCOSYLTRANSFERASE"/>
    <property type="match status" value="1"/>
</dbReference>
<dbReference type="GO" id="GO:0016757">
    <property type="term" value="F:glycosyltransferase activity"/>
    <property type="evidence" value="ECO:0007669"/>
    <property type="project" value="InterPro"/>
</dbReference>
<comment type="caution">
    <text evidence="2">The sequence shown here is derived from an EMBL/GenBank/DDBJ whole genome shotgun (WGS) entry which is preliminary data.</text>
</comment>
<keyword evidence="2" id="KW-0808">Transferase</keyword>
<dbReference type="InterPro" id="IPR001296">
    <property type="entry name" value="Glyco_trans_1"/>
</dbReference>
<proteinExistence type="predicted"/>
<reference evidence="2 3" key="1">
    <citation type="submission" date="2019-12" db="EMBL/GenBank/DDBJ databases">
        <authorList>
            <person name="Li J."/>
        </authorList>
    </citation>
    <scope>NUCLEOTIDE SEQUENCE [LARGE SCALE GENOMIC DNA]</scope>
    <source>
        <strain evidence="2 3">HL2-2</strain>
    </source>
</reference>
<gene>
    <name evidence="2" type="ORF">GN138_14450</name>
</gene>
<protein>
    <submittedName>
        <fullName evidence="2">Glycosyltransferase</fullName>
    </submittedName>
</protein>
<evidence type="ECO:0000313" key="3">
    <source>
        <dbReference type="Proteomes" id="UP000478208"/>
    </source>
</evidence>
<dbReference type="AlphaFoldDB" id="A0A6L6UCF4"/>
<dbReference type="RefSeq" id="WP_157364710.1">
    <property type="nucleotide sequence ID" value="NZ_WOWS01000007.1"/>
</dbReference>
<keyword evidence="3" id="KW-1185">Reference proteome</keyword>
<organism evidence="2 3">
    <name type="scientific">Winogradskyella endarachnes</name>
    <dbReference type="NCBI Taxonomy" id="2681965"/>
    <lineage>
        <taxon>Bacteria</taxon>
        <taxon>Pseudomonadati</taxon>
        <taxon>Bacteroidota</taxon>
        <taxon>Flavobacteriia</taxon>
        <taxon>Flavobacteriales</taxon>
        <taxon>Flavobacteriaceae</taxon>
        <taxon>Winogradskyella</taxon>
    </lineage>
</organism>
<dbReference type="Proteomes" id="UP000478208">
    <property type="component" value="Unassembled WGS sequence"/>
</dbReference>